<keyword evidence="5" id="KW-1185">Reference proteome</keyword>
<dbReference type="InterPro" id="IPR031100">
    <property type="entry name" value="LOG_fam"/>
</dbReference>
<dbReference type="GO" id="GO:0009691">
    <property type="term" value="P:cytokinin biosynthetic process"/>
    <property type="evidence" value="ECO:0007669"/>
    <property type="project" value="UniProtKB-UniRule"/>
</dbReference>
<dbReference type="OrthoDB" id="9801098at2"/>
<dbReference type="GO" id="GO:0008714">
    <property type="term" value="F:AMP nucleosidase activity"/>
    <property type="evidence" value="ECO:0007669"/>
    <property type="project" value="UniProtKB-EC"/>
</dbReference>
<dbReference type="PANTHER" id="PTHR31223">
    <property type="entry name" value="LOG FAMILY PROTEIN YJL055W"/>
    <property type="match status" value="1"/>
</dbReference>
<dbReference type="EMBL" id="CP042433">
    <property type="protein sequence ID" value="QEC56517.1"/>
    <property type="molecule type" value="Genomic_DNA"/>
</dbReference>
<dbReference type="InterPro" id="IPR005269">
    <property type="entry name" value="LOG"/>
</dbReference>
<evidence type="ECO:0000256" key="1">
    <source>
        <dbReference type="ARBA" id="ARBA00000274"/>
    </source>
</evidence>
<dbReference type="GO" id="GO:0005829">
    <property type="term" value="C:cytosol"/>
    <property type="evidence" value="ECO:0007669"/>
    <property type="project" value="TreeGrafter"/>
</dbReference>
<dbReference type="NCBIfam" id="TIGR00730">
    <property type="entry name" value="Rossman fold protein, TIGR00730 family"/>
    <property type="match status" value="1"/>
</dbReference>
<gene>
    <name evidence="4" type="ORF">FSB75_11630</name>
</gene>
<dbReference type="KEGG" id="fgg:FSB75_11630"/>
<dbReference type="Gene3D" id="3.40.50.450">
    <property type="match status" value="1"/>
</dbReference>
<evidence type="ECO:0000256" key="2">
    <source>
        <dbReference type="ARBA" id="ARBA00006763"/>
    </source>
</evidence>
<evidence type="ECO:0000313" key="4">
    <source>
        <dbReference type="EMBL" id="QEC56517.1"/>
    </source>
</evidence>
<protein>
    <recommendedName>
        <fullName evidence="3">Cytokinin riboside 5'-monophosphate phosphoribohydrolase</fullName>
        <ecNumber evidence="3">3.2.2.n1</ecNumber>
    </recommendedName>
</protein>
<comment type="catalytic activity">
    <reaction evidence="1">
        <text>AMP + H2O = D-ribose 5-phosphate + adenine</text>
        <dbReference type="Rhea" id="RHEA:20129"/>
        <dbReference type="ChEBI" id="CHEBI:15377"/>
        <dbReference type="ChEBI" id="CHEBI:16708"/>
        <dbReference type="ChEBI" id="CHEBI:78346"/>
        <dbReference type="ChEBI" id="CHEBI:456215"/>
        <dbReference type="EC" id="3.2.2.4"/>
    </reaction>
</comment>
<dbReference type="Pfam" id="PF03641">
    <property type="entry name" value="Lysine_decarbox"/>
    <property type="match status" value="1"/>
</dbReference>
<dbReference type="RefSeq" id="WP_146787406.1">
    <property type="nucleotide sequence ID" value="NZ_BAABIO010000001.1"/>
</dbReference>
<name>A0A5B8UIL0_9BACT</name>
<keyword evidence="3" id="KW-0203">Cytokinin biosynthesis</keyword>
<organism evidence="4 5">
    <name type="scientific">Flavisolibacter ginsenosidimutans</name>
    <dbReference type="NCBI Taxonomy" id="661481"/>
    <lineage>
        <taxon>Bacteria</taxon>
        <taxon>Pseudomonadati</taxon>
        <taxon>Bacteroidota</taxon>
        <taxon>Chitinophagia</taxon>
        <taxon>Chitinophagales</taxon>
        <taxon>Chitinophagaceae</taxon>
        <taxon>Flavisolibacter</taxon>
    </lineage>
</organism>
<dbReference type="EC" id="3.2.2.n1" evidence="3"/>
<dbReference type="SUPFAM" id="SSF102405">
    <property type="entry name" value="MCP/YpsA-like"/>
    <property type="match status" value="1"/>
</dbReference>
<comment type="similarity">
    <text evidence="2 3">Belongs to the LOG family.</text>
</comment>
<proteinExistence type="inferred from homology"/>
<evidence type="ECO:0000313" key="5">
    <source>
        <dbReference type="Proteomes" id="UP000321204"/>
    </source>
</evidence>
<dbReference type="Proteomes" id="UP000321204">
    <property type="component" value="Chromosome"/>
</dbReference>
<dbReference type="AlphaFoldDB" id="A0A5B8UIL0"/>
<sequence>MGTIGKLAIFCGSKSGNNPLFEQHAVALADLLAQKKIELIYGGGNKGLMGIVANTVMKAGGIVRGVIPQVLKDWEHQHEGISELFVVEDMHVRKRKLYELCDGAVILPGGFGTLDELFEILTWNQLSIHDKRIFILNSGGFYDHLITHMQVIANEEFLYGNLNDKLTIIQEPGELTAHLQ</sequence>
<evidence type="ECO:0000256" key="3">
    <source>
        <dbReference type="RuleBase" id="RU363015"/>
    </source>
</evidence>
<keyword evidence="3" id="KW-0378">Hydrolase</keyword>
<accession>A0A5B8UIL0</accession>
<dbReference type="PANTHER" id="PTHR31223:SF70">
    <property type="entry name" value="LOG FAMILY PROTEIN YJL055W"/>
    <property type="match status" value="1"/>
</dbReference>
<reference evidence="4 5" key="1">
    <citation type="journal article" date="2015" name="Int. J. Syst. Evol. Microbiol.">
        <title>Flavisolibacter ginsenosidimutans sp. nov., with ginsenoside-converting activity isolated from soil used for cultivating ginseng.</title>
        <authorList>
            <person name="Zhao Y."/>
            <person name="Liu Q."/>
            <person name="Kang M.S."/>
            <person name="Jin F."/>
            <person name="Yu H."/>
            <person name="Im W.T."/>
        </authorList>
    </citation>
    <scope>NUCLEOTIDE SEQUENCE [LARGE SCALE GENOMIC DNA]</scope>
    <source>
        <strain evidence="4 5">Gsoil 636</strain>
    </source>
</reference>